<dbReference type="EMBL" id="HBUF01330653">
    <property type="protein sequence ID" value="CAG6696910.1"/>
    <property type="molecule type" value="Transcribed_RNA"/>
</dbReference>
<keyword evidence="7" id="KW-0675">Receptor</keyword>
<dbReference type="GO" id="GO:0007165">
    <property type="term" value="P:signal transduction"/>
    <property type="evidence" value="ECO:0007669"/>
    <property type="project" value="UniProtKB-KW"/>
</dbReference>
<evidence type="ECO:0000256" key="3">
    <source>
        <dbReference type="ARBA" id="ARBA00022692"/>
    </source>
</evidence>
<keyword evidence="5" id="KW-1133">Transmembrane helix</keyword>
<dbReference type="GO" id="GO:0005549">
    <property type="term" value="F:odorant binding"/>
    <property type="evidence" value="ECO:0007669"/>
    <property type="project" value="InterPro"/>
</dbReference>
<organism evidence="9">
    <name type="scientific">Cacopsylla melanoneura</name>
    <dbReference type="NCBI Taxonomy" id="428564"/>
    <lineage>
        <taxon>Eukaryota</taxon>
        <taxon>Metazoa</taxon>
        <taxon>Ecdysozoa</taxon>
        <taxon>Arthropoda</taxon>
        <taxon>Hexapoda</taxon>
        <taxon>Insecta</taxon>
        <taxon>Pterygota</taxon>
        <taxon>Neoptera</taxon>
        <taxon>Paraneoptera</taxon>
        <taxon>Hemiptera</taxon>
        <taxon>Sternorrhyncha</taxon>
        <taxon>Psylloidea</taxon>
        <taxon>Psyllidae</taxon>
        <taxon>Psyllinae</taxon>
        <taxon>Cacopsylla</taxon>
    </lineage>
</organism>
<comment type="subcellular location">
    <subcellularLocation>
        <location evidence="1">Membrane</location>
        <topology evidence="1">Multi-pass membrane protein</topology>
    </subcellularLocation>
</comment>
<dbReference type="GO" id="GO:0016020">
    <property type="term" value="C:membrane"/>
    <property type="evidence" value="ECO:0007669"/>
    <property type="project" value="UniProtKB-SubCell"/>
</dbReference>
<sequence>MNPLALFTLCSITLILSLCVYQLVVFGPSVRYIAQVSGSIADLLFLCEMSEIADNCNQMLIDSLVRSDWTKCCASVQKDVLMILRRAQRPNYFSFHGGVVQPSRVLMLKVLKTTYNFVNCMYLNLKQKNIVSP</sequence>
<evidence type="ECO:0000256" key="1">
    <source>
        <dbReference type="ARBA" id="ARBA00004141"/>
    </source>
</evidence>
<dbReference type="Pfam" id="PF02949">
    <property type="entry name" value="7tm_6"/>
    <property type="match status" value="1"/>
</dbReference>
<keyword evidence="8" id="KW-0807">Transducer</keyword>
<keyword evidence="4" id="KW-0552">Olfaction</keyword>
<evidence type="ECO:0000256" key="8">
    <source>
        <dbReference type="ARBA" id="ARBA00023224"/>
    </source>
</evidence>
<evidence type="ECO:0000256" key="2">
    <source>
        <dbReference type="ARBA" id="ARBA00022606"/>
    </source>
</evidence>
<reference evidence="9" key="1">
    <citation type="submission" date="2021-05" db="EMBL/GenBank/DDBJ databases">
        <authorList>
            <person name="Alioto T."/>
            <person name="Alioto T."/>
            <person name="Gomez Garrido J."/>
        </authorList>
    </citation>
    <scope>NUCLEOTIDE SEQUENCE</scope>
</reference>
<evidence type="ECO:0000256" key="6">
    <source>
        <dbReference type="ARBA" id="ARBA00023136"/>
    </source>
</evidence>
<dbReference type="InterPro" id="IPR004117">
    <property type="entry name" value="7tm6_olfct_rcpt"/>
</dbReference>
<dbReference type="GO" id="GO:0004984">
    <property type="term" value="F:olfactory receptor activity"/>
    <property type="evidence" value="ECO:0007669"/>
    <property type="project" value="InterPro"/>
</dbReference>
<evidence type="ECO:0000313" key="9">
    <source>
        <dbReference type="EMBL" id="CAG6696912.1"/>
    </source>
</evidence>
<evidence type="ECO:0000256" key="7">
    <source>
        <dbReference type="ARBA" id="ARBA00023170"/>
    </source>
</evidence>
<proteinExistence type="predicted"/>
<keyword evidence="6" id="KW-0472">Membrane</keyword>
<dbReference type="EMBL" id="HBUF01330655">
    <property type="protein sequence ID" value="CAG6696912.1"/>
    <property type="molecule type" value="Transcribed_RNA"/>
</dbReference>
<protein>
    <submittedName>
        <fullName evidence="9">Uncharacterized protein</fullName>
    </submittedName>
</protein>
<name>A0A8D8U6G6_9HEMI</name>
<accession>A0A8D8U6G6</accession>
<evidence type="ECO:0000256" key="4">
    <source>
        <dbReference type="ARBA" id="ARBA00022725"/>
    </source>
</evidence>
<dbReference type="AlphaFoldDB" id="A0A8D8U6G6"/>
<dbReference type="EMBL" id="HBUF01330654">
    <property type="protein sequence ID" value="CAG6696911.1"/>
    <property type="molecule type" value="Transcribed_RNA"/>
</dbReference>
<keyword evidence="3" id="KW-0812">Transmembrane</keyword>
<evidence type="ECO:0000256" key="5">
    <source>
        <dbReference type="ARBA" id="ARBA00022989"/>
    </source>
</evidence>
<keyword evidence="2" id="KW-0716">Sensory transduction</keyword>